<dbReference type="Proteomes" id="UP001479436">
    <property type="component" value="Unassembled WGS sequence"/>
</dbReference>
<feature type="compositionally biased region" description="Polar residues" evidence="1">
    <location>
        <begin position="15"/>
        <end position="28"/>
    </location>
</feature>
<reference evidence="2 3" key="1">
    <citation type="submission" date="2023-04" db="EMBL/GenBank/DDBJ databases">
        <title>Genome of Basidiobolus ranarum AG-B5.</title>
        <authorList>
            <person name="Stajich J.E."/>
            <person name="Carter-House D."/>
            <person name="Gryganskyi A."/>
        </authorList>
    </citation>
    <scope>NUCLEOTIDE SEQUENCE [LARGE SCALE GENOMIC DNA]</scope>
    <source>
        <strain evidence="2 3">AG-B5</strain>
    </source>
</reference>
<feature type="region of interest" description="Disordered" evidence="1">
    <location>
        <begin position="69"/>
        <end position="135"/>
    </location>
</feature>
<comment type="caution">
    <text evidence="2">The sequence shown here is derived from an EMBL/GenBank/DDBJ whole genome shotgun (WGS) entry which is preliminary data.</text>
</comment>
<feature type="region of interest" description="Disordered" evidence="1">
    <location>
        <begin position="1"/>
        <end position="47"/>
    </location>
</feature>
<feature type="compositionally biased region" description="Polar residues" evidence="1">
    <location>
        <begin position="83"/>
        <end position="103"/>
    </location>
</feature>
<keyword evidence="3" id="KW-1185">Reference proteome</keyword>
<gene>
    <name evidence="2" type="ORF">K7432_012556</name>
</gene>
<name>A0ABR2WKK1_9FUNG</name>
<proteinExistence type="predicted"/>
<accession>A0ABR2WKK1</accession>
<evidence type="ECO:0000313" key="2">
    <source>
        <dbReference type="EMBL" id="KAK9762058.1"/>
    </source>
</evidence>
<evidence type="ECO:0000256" key="1">
    <source>
        <dbReference type="SAM" id="MobiDB-lite"/>
    </source>
</evidence>
<organism evidence="2 3">
    <name type="scientific">Basidiobolus ranarum</name>
    <dbReference type="NCBI Taxonomy" id="34480"/>
    <lineage>
        <taxon>Eukaryota</taxon>
        <taxon>Fungi</taxon>
        <taxon>Fungi incertae sedis</taxon>
        <taxon>Zoopagomycota</taxon>
        <taxon>Entomophthoromycotina</taxon>
        <taxon>Basidiobolomycetes</taxon>
        <taxon>Basidiobolales</taxon>
        <taxon>Basidiobolaceae</taxon>
        <taxon>Basidiobolus</taxon>
    </lineage>
</organism>
<protein>
    <submittedName>
        <fullName evidence="2">Uncharacterized protein</fullName>
    </submittedName>
</protein>
<evidence type="ECO:0000313" key="3">
    <source>
        <dbReference type="Proteomes" id="UP001479436"/>
    </source>
</evidence>
<sequence>MEMAPTPPADDFSSEDTLPPQSSDSEFNNDSKDVQGIDSTGSSKVVPFDLPSQLVNTLGQYLPQQALPDQVQGNLAPVGHALSDSNPSDQTQTIEQTLYQASKPTVAEQPPSPEEPEEPKSSGSRCFLCNQRHDL</sequence>
<dbReference type="EMBL" id="JASJQH010001107">
    <property type="protein sequence ID" value="KAK9762058.1"/>
    <property type="molecule type" value="Genomic_DNA"/>
</dbReference>